<dbReference type="Proteomes" id="UP001519460">
    <property type="component" value="Unassembled WGS sequence"/>
</dbReference>
<reference evidence="2 3" key="1">
    <citation type="journal article" date="2023" name="Sci. Data">
        <title>Genome assembly of the Korean intertidal mud-creeper Batillaria attramentaria.</title>
        <authorList>
            <person name="Patra A.K."/>
            <person name="Ho P.T."/>
            <person name="Jun S."/>
            <person name="Lee S.J."/>
            <person name="Kim Y."/>
            <person name="Won Y.J."/>
        </authorList>
    </citation>
    <scope>NUCLEOTIDE SEQUENCE [LARGE SCALE GENOMIC DNA]</scope>
    <source>
        <strain evidence="2">Wonlab-2016</strain>
    </source>
</reference>
<feature type="compositionally biased region" description="Pro residues" evidence="1">
    <location>
        <begin position="10"/>
        <end position="26"/>
    </location>
</feature>
<evidence type="ECO:0000256" key="1">
    <source>
        <dbReference type="SAM" id="MobiDB-lite"/>
    </source>
</evidence>
<feature type="non-terminal residue" evidence="2">
    <location>
        <position position="51"/>
    </location>
</feature>
<accession>A0ABD0JX81</accession>
<organism evidence="2 3">
    <name type="scientific">Batillaria attramentaria</name>
    <dbReference type="NCBI Taxonomy" id="370345"/>
    <lineage>
        <taxon>Eukaryota</taxon>
        <taxon>Metazoa</taxon>
        <taxon>Spiralia</taxon>
        <taxon>Lophotrochozoa</taxon>
        <taxon>Mollusca</taxon>
        <taxon>Gastropoda</taxon>
        <taxon>Caenogastropoda</taxon>
        <taxon>Sorbeoconcha</taxon>
        <taxon>Cerithioidea</taxon>
        <taxon>Batillariidae</taxon>
        <taxon>Batillaria</taxon>
    </lineage>
</organism>
<comment type="caution">
    <text evidence="2">The sequence shown here is derived from an EMBL/GenBank/DDBJ whole genome shotgun (WGS) entry which is preliminary data.</text>
</comment>
<sequence length="51" mass="5281">MGPKNSSPTKPSPAPPPLSQAPPPFPTLPTRSIIGYVYSLACLNVASSFTP</sequence>
<name>A0ABD0JX81_9CAEN</name>
<gene>
    <name evidence="2" type="ORF">BaRGS_00029083</name>
</gene>
<dbReference type="EMBL" id="JACVVK020000297">
    <property type="protein sequence ID" value="KAK7479707.1"/>
    <property type="molecule type" value="Genomic_DNA"/>
</dbReference>
<evidence type="ECO:0000313" key="2">
    <source>
        <dbReference type="EMBL" id="KAK7479707.1"/>
    </source>
</evidence>
<dbReference type="AlphaFoldDB" id="A0ABD0JX81"/>
<feature type="region of interest" description="Disordered" evidence="1">
    <location>
        <begin position="1"/>
        <end position="26"/>
    </location>
</feature>
<evidence type="ECO:0000313" key="3">
    <source>
        <dbReference type="Proteomes" id="UP001519460"/>
    </source>
</evidence>
<keyword evidence="3" id="KW-1185">Reference proteome</keyword>
<proteinExistence type="predicted"/>
<protein>
    <submittedName>
        <fullName evidence="2">Uncharacterized protein</fullName>
    </submittedName>
</protein>